<sequence length="527" mass="61281">MKALIVDDEKHVREGLILLAKWEKYGIDTILEAVDGAEAMKLITEHEPEIIFTDMHMPRCDGIELIKWLHAENIHAKTIVVSGYDDFMYLKNAIKYGTCDYLLKPIHQRDLDDTLGRAVEKWQEQHAGRLAKLANDQAVWDHLLSGSLKKPQLPDRVIEEIKQSFRTNVSHEQYTIALQPITMAVHKAFQGDKEQAFSTLLPIINKVLARSKKGVAFRNRYKEEEIAVLLWEDIDYSVVVGDILALLKKEIGLHLTLITGRPSRQINEAYASARSASDNHNLFLEERAEGDGLLCTADTESKQTAANVFDYAEELKWAVQSGSREQLDDVLEQIFTAIQQCRQFTREQLNQWENEFDILKGHWFKEYGIDAYRPLSKGDDYWGGNGRFSFTRFKAEKRKQFHELLEIIGEVEYKKEKNSVRKIEEYLRLNYQKDISLSEIADRFYLSREYISRKFKQQFHETMTDYVTKIRIDKAKELLANPYLKVYEIANAVGYQNDKYFIKVFKKIEGRTPSEYRASLLDKGEKN</sequence>
<feature type="modified residue" description="4-aspartylphosphate" evidence="8">
    <location>
        <position position="54"/>
    </location>
</feature>
<evidence type="ECO:0000256" key="4">
    <source>
        <dbReference type="ARBA" id="ARBA00023012"/>
    </source>
</evidence>
<accession>A0A1H3HBI5</accession>
<dbReference type="PANTHER" id="PTHR42713:SF3">
    <property type="entry name" value="TRANSCRIPTIONAL REGULATORY PROTEIN HPTR"/>
    <property type="match status" value="1"/>
</dbReference>
<keyword evidence="2" id="KW-0963">Cytoplasm</keyword>
<dbReference type="Pfam" id="PF12833">
    <property type="entry name" value="HTH_18"/>
    <property type="match status" value="1"/>
</dbReference>
<dbReference type="InterPro" id="IPR018062">
    <property type="entry name" value="HTH_AraC-typ_CS"/>
</dbReference>
<dbReference type="AlphaFoldDB" id="A0A1H3HBI5"/>
<dbReference type="PRINTS" id="PR00032">
    <property type="entry name" value="HTHARAC"/>
</dbReference>
<evidence type="ECO:0000259" key="10">
    <source>
        <dbReference type="PROSITE" id="PS50110"/>
    </source>
</evidence>
<dbReference type="PROSITE" id="PS50110">
    <property type="entry name" value="RESPONSE_REGULATORY"/>
    <property type="match status" value="1"/>
</dbReference>
<dbReference type="SUPFAM" id="SSF52172">
    <property type="entry name" value="CheY-like"/>
    <property type="match status" value="1"/>
</dbReference>
<evidence type="ECO:0000259" key="9">
    <source>
        <dbReference type="PROSITE" id="PS01124"/>
    </source>
</evidence>
<evidence type="ECO:0000313" key="12">
    <source>
        <dbReference type="Proteomes" id="UP000198935"/>
    </source>
</evidence>
<name>A0A1H3HBI5_9BACI</name>
<dbReference type="SMART" id="SM00448">
    <property type="entry name" value="REC"/>
    <property type="match status" value="1"/>
</dbReference>
<keyword evidence="6" id="KW-0238">DNA-binding</keyword>
<dbReference type="InterPro" id="IPR018060">
    <property type="entry name" value="HTH_AraC"/>
</dbReference>
<dbReference type="InterPro" id="IPR001789">
    <property type="entry name" value="Sig_transdc_resp-reg_receiver"/>
</dbReference>
<keyword evidence="5" id="KW-0805">Transcription regulation</keyword>
<keyword evidence="12" id="KW-1185">Reference proteome</keyword>
<organism evidence="11 12">
    <name type="scientific">Evansella caseinilytica</name>
    <dbReference type="NCBI Taxonomy" id="1503961"/>
    <lineage>
        <taxon>Bacteria</taxon>
        <taxon>Bacillati</taxon>
        <taxon>Bacillota</taxon>
        <taxon>Bacilli</taxon>
        <taxon>Bacillales</taxon>
        <taxon>Bacillaceae</taxon>
        <taxon>Evansella</taxon>
    </lineage>
</organism>
<dbReference type="Proteomes" id="UP000198935">
    <property type="component" value="Unassembled WGS sequence"/>
</dbReference>
<reference evidence="12" key="1">
    <citation type="submission" date="2016-10" db="EMBL/GenBank/DDBJ databases">
        <authorList>
            <person name="Varghese N."/>
            <person name="Submissions S."/>
        </authorList>
    </citation>
    <scope>NUCLEOTIDE SEQUENCE [LARGE SCALE GENOMIC DNA]</scope>
    <source>
        <strain evidence="12">SP</strain>
    </source>
</reference>
<evidence type="ECO:0000256" key="6">
    <source>
        <dbReference type="ARBA" id="ARBA00023125"/>
    </source>
</evidence>
<dbReference type="PROSITE" id="PS01124">
    <property type="entry name" value="HTH_ARAC_FAMILY_2"/>
    <property type="match status" value="1"/>
</dbReference>
<keyword evidence="4" id="KW-0902">Two-component regulatory system</keyword>
<proteinExistence type="predicted"/>
<evidence type="ECO:0000256" key="7">
    <source>
        <dbReference type="ARBA" id="ARBA00023163"/>
    </source>
</evidence>
<dbReference type="Pfam" id="PF00072">
    <property type="entry name" value="Response_reg"/>
    <property type="match status" value="1"/>
</dbReference>
<dbReference type="EMBL" id="FNPI01000001">
    <property type="protein sequence ID" value="SDY12720.1"/>
    <property type="molecule type" value="Genomic_DNA"/>
</dbReference>
<keyword evidence="7" id="KW-0804">Transcription</keyword>
<evidence type="ECO:0000256" key="1">
    <source>
        <dbReference type="ARBA" id="ARBA00004496"/>
    </source>
</evidence>
<evidence type="ECO:0000313" key="11">
    <source>
        <dbReference type="EMBL" id="SDY12720.1"/>
    </source>
</evidence>
<keyword evidence="3 8" id="KW-0597">Phosphoprotein</keyword>
<dbReference type="CDD" id="cd17536">
    <property type="entry name" value="REC_YesN-like"/>
    <property type="match status" value="1"/>
</dbReference>
<dbReference type="SMART" id="SM00342">
    <property type="entry name" value="HTH_ARAC"/>
    <property type="match status" value="1"/>
</dbReference>
<dbReference type="Gene3D" id="1.10.10.60">
    <property type="entry name" value="Homeodomain-like"/>
    <property type="match status" value="2"/>
</dbReference>
<evidence type="ECO:0000256" key="8">
    <source>
        <dbReference type="PROSITE-ProRule" id="PRU00169"/>
    </source>
</evidence>
<dbReference type="GO" id="GO:0043565">
    <property type="term" value="F:sequence-specific DNA binding"/>
    <property type="evidence" value="ECO:0007669"/>
    <property type="project" value="InterPro"/>
</dbReference>
<dbReference type="InterPro" id="IPR051552">
    <property type="entry name" value="HptR"/>
</dbReference>
<dbReference type="GO" id="GO:0000160">
    <property type="term" value="P:phosphorelay signal transduction system"/>
    <property type="evidence" value="ECO:0007669"/>
    <property type="project" value="UniProtKB-KW"/>
</dbReference>
<evidence type="ECO:0000256" key="2">
    <source>
        <dbReference type="ARBA" id="ARBA00022490"/>
    </source>
</evidence>
<dbReference type="PROSITE" id="PS00041">
    <property type="entry name" value="HTH_ARAC_FAMILY_1"/>
    <property type="match status" value="1"/>
</dbReference>
<dbReference type="InterPro" id="IPR011006">
    <property type="entry name" value="CheY-like_superfamily"/>
</dbReference>
<gene>
    <name evidence="11" type="ORF">SAMN05421736_101442</name>
</gene>
<dbReference type="SUPFAM" id="SSF46689">
    <property type="entry name" value="Homeodomain-like"/>
    <property type="match status" value="2"/>
</dbReference>
<dbReference type="STRING" id="1503961.SAMN05421736_101442"/>
<dbReference type="GO" id="GO:0005737">
    <property type="term" value="C:cytoplasm"/>
    <property type="evidence" value="ECO:0007669"/>
    <property type="project" value="UniProtKB-SubCell"/>
</dbReference>
<evidence type="ECO:0000256" key="3">
    <source>
        <dbReference type="ARBA" id="ARBA00022553"/>
    </source>
</evidence>
<dbReference type="GO" id="GO:0003700">
    <property type="term" value="F:DNA-binding transcription factor activity"/>
    <property type="evidence" value="ECO:0007669"/>
    <property type="project" value="InterPro"/>
</dbReference>
<dbReference type="PANTHER" id="PTHR42713">
    <property type="entry name" value="HISTIDINE KINASE-RELATED"/>
    <property type="match status" value="1"/>
</dbReference>
<evidence type="ECO:0000256" key="5">
    <source>
        <dbReference type="ARBA" id="ARBA00023015"/>
    </source>
</evidence>
<feature type="domain" description="Response regulatory" evidence="10">
    <location>
        <begin position="2"/>
        <end position="119"/>
    </location>
</feature>
<dbReference type="InterPro" id="IPR020449">
    <property type="entry name" value="Tscrpt_reg_AraC-type_HTH"/>
</dbReference>
<feature type="domain" description="HTH araC/xylS-type" evidence="9">
    <location>
        <begin position="421"/>
        <end position="519"/>
    </location>
</feature>
<dbReference type="InterPro" id="IPR009057">
    <property type="entry name" value="Homeodomain-like_sf"/>
</dbReference>
<comment type="subcellular location">
    <subcellularLocation>
        <location evidence="1">Cytoplasm</location>
    </subcellularLocation>
</comment>
<protein>
    <submittedName>
        <fullName evidence="11">Two-component system, response regulator YesN</fullName>
    </submittedName>
</protein>
<dbReference type="Gene3D" id="3.40.50.2300">
    <property type="match status" value="1"/>
</dbReference>